<dbReference type="EMBL" id="CAJNIZ010034814">
    <property type="protein sequence ID" value="CAE7555704.1"/>
    <property type="molecule type" value="Genomic_DNA"/>
</dbReference>
<evidence type="ECO:0000256" key="1">
    <source>
        <dbReference type="SAM" id="MobiDB-lite"/>
    </source>
</evidence>
<dbReference type="OrthoDB" id="422042at2759"/>
<gene>
    <name evidence="2" type="primary">TRPT1</name>
    <name evidence="2" type="ORF">SPIL2461_LOCUS14789</name>
</gene>
<name>A0A812U839_SYMPI</name>
<accession>A0A812U839</accession>
<comment type="caution">
    <text evidence="2">The sequence shown here is derived from an EMBL/GenBank/DDBJ whole genome shotgun (WGS) entry which is preliminary data.</text>
</comment>
<feature type="region of interest" description="Disordered" evidence="1">
    <location>
        <begin position="368"/>
        <end position="413"/>
    </location>
</feature>
<dbReference type="Proteomes" id="UP000649617">
    <property type="component" value="Unassembled WGS sequence"/>
</dbReference>
<keyword evidence="3" id="KW-1185">Reference proteome</keyword>
<evidence type="ECO:0000313" key="3">
    <source>
        <dbReference type="Proteomes" id="UP000649617"/>
    </source>
</evidence>
<evidence type="ECO:0000313" key="2">
    <source>
        <dbReference type="EMBL" id="CAE7555704.1"/>
    </source>
</evidence>
<sequence>MLRKQLAAAIGKEVTPADFAAYMRFHYRKLFHEAFLPKPLCFSVRRSETHSPEGTLSIEEEVVGAGGDSNIKSPIVTMVASAAESAPMSFPLSASTNVTFAGERHLHAWLSHQFSGESGCQLSLVTRARQFSSMLVLIGRVSSATTFDPKYAAIIQNKDELTIPLNLSTIPTPKEFKDAIESLSPEQQAFAKAFRAMQLESTLFGVLVVQIKPQLEQVLNLADDSLTKEIKLTQDLMQLFIKYQIPSDLLSFDASSGEADLVNPTAAERLDQVKGHVRAMHEMIEKAKQEEIQERQQEVLYHDPFADEQKEYKQSHAKGAVRGAAMKSRQALSIGSRMVPQSAMVGGMVAEACAAPVLCSMPVPAPPPGGAPPPAAPAPPAPAQPSPTPTQTPPHPSQVADQAGSVGATSGTRDYTQVPLQMDQQFEKLDTDNSLRPTIINPADRWTKQSQKALLAKAETSYLSKTEQKQEREAAFDLLDALTKSGALPLTHASLHVVIAATHCFDKTVTETVIQNNVNPIAKVEPWLQR</sequence>
<protein>
    <submittedName>
        <fullName evidence="2">TRPT1 protein</fullName>
    </submittedName>
</protein>
<feature type="compositionally biased region" description="Pro residues" evidence="1">
    <location>
        <begin position="368"/>
        <end position="396"/>
    </location>
</feature>
<reference evidence="2" key="1">
    <citation type="submission" date="2021-02" db="EMBL/GenBank/DDBJ databases">
        <authorList>
            <person name="Dougan E. K."/>
            <person name="Rhodes N."/>
            <person name="Thang M."/>
            <person name="Chan C."/>
        </authorList>
    </citation>
    <scope>NUCLEOTIDE SEQUENCE</scope>
</reference>
<dbReference type="AlphaFoldDB" id="A0A812U839"/>
<proteinExistence type="predicted"/>
<organism evidence="2 3">
    <name type="scientific">Symbiodinium pilosum</name>
    <name type="common">Dinoflagellate</name>
    <dbReference type="NCBI Taxonomy" id="2952"/>
    <lineage>
        <taxon>Eukaryota</taxon>
        <taxon>Sar</taxon>
        <taxon>Alveolata</taxon>
        <taxon>Dinophyceae</taxon>
        <taxon>Suessiales</taxon>
        <taxon>Symbiodiniaceae</taxon>
        <taxon>Symbiodinium</taxon>
    </lineage>
</organism>